<dbReference type="InterPro" id="IPR001697">
    <property type="entry name" value="Pyr_Knase"/>
</dbReference>
<evidence type="ECO:0000256" key="11">
    <source>
        <dbReference type="ARBA" id="ARBA00022777"/>
    </source>
</evidence>
<evidence type="ECO:0000256" key="17">
    <source>
        <dbReference type="ARBA" id="ARBA00048152"/>
    </source>
</evidence>
<evidence type="ECO:0000256" key="4">
    <source>
        <dbReference type="ARBA" id="ARBA00008663"/>
    </source>
</evidence>
<dbReference type="InterPro" id="IPR036918">
    <property type="entry name" value="Pyrv_Knase_C_sf"/>
</dbReference>
<gene>
    <name evidence="20" type="ORF">BDK92_0321</name>
</gene>
<dbReference type="GO" id="GO:0030955">
    <property type="term" value="F:potassium ion binding"/>
    <property type="evidence" value="ECO:0007669"/>
    <property type="project" value="InterPro"/>
</dbReference>
<comment type="similarity">
    <text evidence="4">Belongs to the pyruvate kinase family.</text>
</comment>
<dbReference type="EC" id="2.7.1.40" evidence="6"/>
<dbReference type="Proteomes" id="UP000277671">
    <property type="component" value="Unassembled WGS sequence"/>
</dbReference>
<evidence type="ECO:0000256" key="3">
    <source>
        <dbReference type="ARBA" id="ARBA00004997"/>
    </source>
</evidence>
<dbReference type="AlphaFoldDB" id="A0A495JAQ4"/>
<evidence type="ECO:0000256" key="13">
    <source>
        <dbReference type="ARBA" id="ARBA00022842"/>
    </source>
</evidence>
<evidence type="ECO:0000259" key="19">
    <source>
        <dbReference type="Pfam" id="PF02887"/>
    </source>
</evidence>
<dbReference type="OrthoDB" id="9812123at2"/>
<keyword evidence="14" id="KW-0630">Potassium</keyword>
<evidence type="ECO:0000256" key="2">
    <source>
        <dbReference type="ARBA" id="ARBA00001958"/>
    </source>
</evidence>
<comment type="caution">
    <text evidence="20">The sequence shown here is derived from an EMBL/GenBank/DDBJ whole genome shotgun (WGS) entry which is preliminary data.</text>
</comment>
<dbReference type="EMBL" id="RBKT01000001">
    <property type="protein sequence ID" value="RKR86100.1"/>
    <property type="molecule type" value="Genomic_DNA"/>
</dbReference>
<feature type="domain" description="Pyruvate kinase C-terminal" evidence="19">
    <location>
        <begin position="268"/>
        <end position="380"/>
    </location>
</feature>
<evidence type="ECO:0000256" key="8">
    <source>
        <dbReference type="ARBA" id="ARBA00022679"/>
    </source>
</evidence>
<dbReference type="InterPro" id="IPR015795">
    <property type="entry name" value="Pyrv_Knase_C"/>
</dbReference>
<feature type="domain" description="Pyruvate kinase barrel" evidence="18">
    <location>
        <begin position="3"/>
        <end position="81"/>
    </location>
</feature>
<dbReference type="SUPFAM" id="SSF52935">
    <property type="entry name" value="PK C-terminal domain-like"/>
    <property type="match status" value="1"/>
</dbReference>
<keyword evidence="11 20" id="KW-0418">Kinase</keyword>
<dbReference type="GO" id="GO:0004743">
    <property type="term" value="F:pyruvate kinase activity"/>
    <property type="evidence" value="ECO:0007669"/>
    <property type="project" value="UniProtKB-EC"/>
</dbReference>
<keyword evidence="12" id="KW-0067">ATP-binding</keyword>
<keyword evidence="13" id="KW-0460">Magnesium</keyword>
<dbReference type="PANTHER" id="PTHR11817">
    <property type="entry name" value="PYRUVATE KINASE"/>
    <property type="match status" value="1"/>
</dbReference>
<keyword evidence="10" id="KW-0547">Nucleotide-binding</keyword>
<dbReference type="Pfam" id="PF00224">
    <property type="entry name" value="PK"/>
    <property type="match status" value="2"/>
</dbReference>
<dbReference type="Gene3D" id="2.40.33.10">
    <property type="entry name" value="PK beta-barrel domain-like"/>
    <property type="match status" value="1"/>
</dbReference>
<evidence type="ECO:0000256" key="6">
    <source>
        <dbReference type="ARBA" id="ARBA00012142"/>
    </source>
</evidence>
<dbReference type="InterPro" id="IPR015793">
    <property type="entry name" value="Pyrv_Knase_brl"/>
</dbReference>
<evidence type="ECO:0000256" key="1">
    <source>
        <dbReference type="ARBA" id="ARBA00001946"/>
    </source>
</evidence>
<evidence type="ECO:0000256" key="15">
    <source>
        <dbReference type="ARBA" id="ARBA00023152"/>
    </source>
</evidence>
<evidence type="ECO:0000313" key="21">
    <source>
        <dbReference type="Proteomes" id="UP000277671"/>
    </source>
</evidence>
<dbReference type="Pfam" id="PF02887">
    <property type="entry name" value="PK_C"/>
    <property type="match status" value="1"/>
</dbReference>
<dbReference type="InterPro" id="IPR015806">
    <property type="entry name" value="Pyrv_Knase_insert_dom_sf"/>
</dbReference>
<dbReference type="UniPathway" id="UPA00109">
    <property type="reaction ID" value="UER00188"/>
</dbReference>
<keyword evidence="8" id="KW-0808">Transferase</keyword>
<comment type="cofactor">
    <cofactor evidence="2">
        <name>K(+)</name>
        <dbReference type="ChEBI" id="CHEBI:29103"/>
    </cofactor>
</comment>
<keyword evidence="21" id="KW-1185">Reference proteome</keyword>
<dbReference type="GO" id="GO:0016301">
    <property type="term" value="F:kinase activity"/>
    <property type="evidence" value="ECO:0007669"/>
    <property type="project" value="UniProtKB-KW"/>
</dbReference>
<dbReference type="InterPro" id="IPR015813">
    <property type="entry name" value="Pyrv/PenolPyrv_kinase-like_dom"/>
</dbReference>
<evidence type="ECO:0000259" key="18">
    <source>
        <dbReference type="Pfam" id="PF00224"/>
    </source>
</evidence>
<dbReference type="SUPFAM" id="SSF51621">
    <property type="entry name" value="Phosphoenolpyruvate/pyruvate domain"/>
    <property type="match status" value="1"/>
</dbReference>
<keyword evidence="9" id="KW-0479">Metal-binding</keyword>
<evidence type="ECO:0000256" key="9">
    <source>
        <dbReference type="ARBA" id="ARBA00022723"/>
    </source>
</evidence>
<dbReference type="GO" id="GO:0005524">
    <property type="term" value="F:ATP binding"/>
    <property type="evidence" value="ECO:0007669"/>
    <property type="project" value="UniProtKB-KW"/>
</dbReference>
<proteinExistence type="inferred from homology"/>
<accession>A0A495JAQ4</accession>
<evidence type="ECO:0000313" key="20">
    <source>
        <dbReference type="EMBL" id="RKR86100.1"/>
    </source>
</evidence>
<comment type="subunit">
    <text evidence="5">Homotetramer.</text>
</comment>
<keyword evidence="15" id="KW-0324">Glycolysis</keyword>
<evidence type="ECO:0000256" key="14">
    <source>
        <dbReference type="ARBA" id="ARBA00022958"/>
    </source>
</evidence>
<sequence length="411" mass="43244">MARRAKIVCTLGPATAGADRLRELVEAGMDVARLDLGHGTPVEHAATYHLVREVAARAGRTVGVLADLRGPRIRFGQRATGAALAEQRAADLRFALGLGVDLLALPFVTSPEDVEVAHQVMEELSVWRPVLAKLETPAAVRHLDAIVAAFDGVVVARDELGVELPLDEIPLVQKRAIRRCRELAKPVVVAAQLLDSMVEQSRPTRAEASDVANAVLDGADALLLAAETSVGAFPVPAVRMMARIIATAEENGVAGDGGPPTGSAGNVDAITAAAAEVAQSLTVGAICCFTRSGATARQLARHQPTVPLLAFTPDRAVPAQLSLTWGVETFTMPVVVHTDEMVQQVQDVLLSLDRFQIGDLVLIVAGSPPGLPGSTNTMRLLRLGDRVMARPPVHAAVRLARQAAPSPEPVP</sequence>
<dbReference type="InterPro" id="IPR040442">
    <property type="entry name" value="Pyrv_kinase-like_dom_sf"/>
</dbReference>
<dbReference type="FunFam" id="3.40.1380.20:FF:000009">
    <property type="entry name" value="Pyruvate kinase"/>
    <property type="match status" value="1"/>
</dbReference>
<evidence type="ECO:0000256" key="12">
    <source>
        <dbReference type="ARBA" id="ARBA00022840"/>
    </source>
</evidence>
<keyword evidence="16 20" id="KW-0670">Pyruvate</keyword>
<evidence type="ECO:0000256" key="16">
    <source>
        <dbReference type="ARBA" id="ARBA00023317"/>
    </source>
</evidence>
<evidence type="ECO:0000256" key="10">
    <source>
        <dbReference type="ARBA" id="ARBA00022741"/>
    </source>
</evidence>
<dbReference type="GO" id="GO:0000287">
    <property type="term" value="F:magnesium ion binding"/>
    <property type="evidence" value="ECO:0007669"/>
    <property type="project" value="InterPro"/>
</dbReference>
<name>A0A495JAQ4_9ACTN</name>
<dbReference type="FunFam" id="3.20.20.60:FF:000001">
    <property type="entry name" value="Pyruvate kinase"/>
    <property type="match status" value="1"/>
</dbReference>
<evidence type="ECO:0000256" key="7">
    <source>
        <dbReference type="ARBA" id="ARBA00018587"/>
    </source>
</evidence>
<comment type="catalytic activity">
    <reaction evidence="17">
        <text>pyruvate + ATP = phosphoenolpyruvate + ADP + H(+)</text>
        <dbReference type="Rhea" id="RHEA:18157"/>
        <dbReference type="ChEBI" id="CHEBI:15361"/>
        <dbReference type="ChEBI" id="CHEBI:15378"/>
        <dbReference type="ChEBI" id="CHEBI:30616"/>
        <dbReference type="ChEBI" id="CHEBI:58702"/>
        <dbReference type="ChEBI" id="CHEBI:456216"/>
        <dbReference type="EC" id="2.7.1.40"/>
    </reaction>
</comment>
<dbReference type="RefSeq" id="WP_121153908.1">
    <property type="nucleotide sequence ID" value="NZ_RBKT01000001.1"/>
</dbReference>
<protein>
    <recommendedName>
        <fullName evidence="7">Pyruvate kinase</fullName>
        <ecNumber evidence="6">2.7.1.40</ecNumber>
    </recommendedName>
</protein>
<comment type="cofactor">
    <cofactor evidence="1">
        <name>Mg(2+)</name>
        <dbReference type="ChEBI" id="CHEBI:18420"/>
    </cofactor>
</comment>
<organism evidence="20 21">
    <name type="scientific">Micromonospora pisi</name>
    <dbReference type="NCBI Taxonomy" id="589240"/>
    <lineage>
        <taxon>Bacteria</taxon>
        <taxon>Bacillati</taxon>
        <taxon>Actinomycetota</taxon>
        <taxon>Actinomycetes</taxon>
        <taxon>Micromonosporales</taxon>
        <taxon>Micromonosporaceae</taxon>
        <taxon>Micromonospora</taxon>
    </lineage>
</organism>
<dbReference type="Gene3D" id="3.40.1380.20">
    <property type="entry name" value="Pyruvate kinase, C-terminal domain"/>
    <property type="match status" value="1"/>
</dbReference>
<reference evidence="20 21" key="1">
    <citation type="submission" date="2018-10" db="EMBL/GenBank/DDBJ databases">
        <title>Sequencing the genomes of 1000 actinobacteria strains.</title>
        <authorList>
            <person name="Klenk H.-P."/>
        </authorList>
    </citation>
    <scope>NUCLEOTIDE SEQUENCE [LARGE SCALE GENOMIC DNA]</scope>
    <source>
        <strain evidence="20 21">DSM 45175</strain>
    </source>
</reference>
<feature type="domain" description="Pyruvate kinase barrel" evidence="18">
    <location>
        <begin position="82"/>
        <end position="238"/>
    </location>
</feature>
<dbReference type="Gene3D" id="3.20.20.60">
    <property type="entry name" value="Phosphoenolpyruvate-binding domains"/>
    <property type="match status" value="2"/>
</dbReference>
<evidence type="ECO:0000256" key="5">
    <source>
        <dbReference type="ARBA" id="ARBA00011881"/>
    </source>
</evidence>
<comment type="pathway">
    <text evidence="3">Carbohydrate degradation; glycolysis; pyruvate from D-glyceraldehyde 3-phosphate: step 5/5.</text>
</comment>